<dbReference type="PROSITE" id="PS00397">
    <property type="entry name" value="RECOMBINASES_1"/>
    <property type="match status" value="1"/>
</dbReference>
<evidence type="ECO:0000313" key="8">
    <source>
        <dbReference type="EMBL" id="SBV66241.1"/>
    </source>
</evidence>
<dbReference type="AlphaFoldDB" id="A0A212II70"/>
<evidence type="ECO:0000256" key="5">
    <source>
        <dbReference type="PIRSR" id="PIRSR606118-50"/>
    </source>
</evidence>
<evidence type="ECO:0000313" key="9">
    <source>
        <dbReference type="EMBL" id="SBV67776.1"/>
    </source>
</evidence>
<dbReference type="Gene3D" id="3.40.50.1390">
    <property type="entry name" value="Resolvase, N-terminal catalytic domain"/>
    <property type="match status" value="1"/>
</dbReference>
<dbReference type="SUPFAM" id="SSF53041">
    <property type="entry name" value="Resolvase-like"/>
    <property type="match status" value="1"/>
</dbReference>
<dbReference type="GO" id="GO:0000150">
    <property type="term" value="F:DNA strand exchange activity"/>
    <property type="evidence" value="ECO:0007669"/>
    <property type="project" value="InterPro"/>
</dbReference>
<dbReference type="Gene3D" id="1.10.10.60">
    <property type="entry name" value="Homeodomain-like"/>
    <property type="match status" value="1"/>
</dbReference>
<organism evidence="8">
    <name type="scientific">uncultured Citrobacter sp</name>
    <dbReference type="NCBI Taxonomy" id="200446"/>
    <lineage>
        <taxon>Bacteria</taxon>
        <taxon>Pseudomonadati</taxon>
        <taxon>Pseudomonadota</taxon>
        <taxon>Gammaproteobacteria</taxon>
        <taxon>Enterobacterales</taxon>
        <taxon>Enterobacteriaceae</taxon>
        <taxon>Citrobacter</taxon>
        <taxon>environmental samples</taxon>
    </lineage>
</organism>
<feature type="domain" description="Resolvase/invertase-type recombinase catalytic" evidence="7">
    <location>
        <begin position="1"/>
        <end position="134"/>
    </location>
</feature>
<dbReference type="InterPro" id="IPR036162">
    <property type="entry name" value="Resolvase-like_N_sf"/>
</dbReference>
<dbReference type="PANTHER" id="PTHR30461:SF2">
    <property type="entry name" value="SERINE RECOMBINASE PINE-RELATED"/>
    <property type="match status" value="1"/>
</dbReference>
<gene>
    <name evidence="8" type="primary">pin</name>
    <name evidence="8" type="ORF">KL86CIT2_50086</name>
    <name evidence="9" type="ORF">KM92CIT3_80525</name>
</gene>
<dbReference type="SMART" id="SM00857">
    <property type="entry name" value="Resolvase"/>
    <property type="match status" value="1"/>
</dbReference>
<dbReference type="PROSITE" id="PS51736">
    <property type="entry name" value="RECOMBINASES_3"/>
    <property type="match status" value="1"/>
</dbReference>
<evidence type="ECO:0000256" key="6">
    <source>
        <dbReference type="PROSITE-ProRule" id="PRU10137"/>
    </source>
</evidence>
<dbReference type="PANTHER" id="PTHR30461">
    <property type="entry name" value="DNA-INVERTASE FROM LAMBDOID PROPHAGE"/>
    <property type="match status" value="1"/>
</dbReference>
<comment type="similarity">
    <text evidence="1">Belongs to the site-specific recombinase resolvase family.</text>
</comment>
<dbReference type="GO" id="GO:0003677">
    <property type="term" value="F:DNA binding"/>
    <property type="evidence" value="ECO:0007669"/>
    <property type="project" value="UniProtKB-KW"/>
</dbReference>
<evidence type="ECO:0000256" key="4">
    <source>
        <dbReference type="ARBA" id="ARBA00023172"/>
    </source>
</evidence>
<evidence type="ECO:0000256" key="3">
    <source>
        <dbReference type="ARBA" id="ARBA00023125"/>
    </source>
</evidence>
<sequence>MIIGYARVSSNHQDTEMQMLALQAAGCEQIFEEKASGRNTKRRILRHVVAMLQPGDELVLWKLDRIGRDVLHALVTFQELHSRNVNIRSITDGVDLKSASGRYNFRNILSAAQYESDLNSERTLAGLAVARSKGRYGGRRPTFTDEHWDKFGTALKSGRTHREVSKEFGVGLSTLYKKFPGNSCSTSVM</sequence>
<name>A0A212II70_9ENTR</name>
<keyword evidence="3" id="KW-0238">DNA-binding</keyword>
<keyword evidence="2" id="KW-0229">DNA integration</keyword>
<dbReference type="GO" id="GO:0015074">
    <property type="term" value="P:DNA integration"/>
    <property type="evidence" value="ECO:0007669"/>
    <property type="project" value="UniProtKB-KW"/>
</dbReference>
<proteinExistence type="inferred from homology"/>
<dbReference type="Pfam" id="PF02796">
    <property type="entry name" value="HTH_7"/>
    <property type="match status" value="1"/>
</dbReference>
<accession>A0A212II70</accession>
<protein>
    <submittedName>
        <fullName evidence="8">Site-specific DNA recombinase e14 prophage</fullName>
    </submittedName>
</protein>
<dbReference type="RefSeq" id="WP_046275175.1">
    <property type="nucleotide sequence ID" value="NZ_LT598669.1"/>
</dbReference>
<dbReference type="InterPro" id="IPR009057">
    <property type="entry name" value="Homeodomain-like_sf"/>
</dbReference>
<dbReference type="CDD" id="cd03768">
    <property type="entry name" value="SR_ResInv"/>
    <property type="match status" value="1"/>
</dbReference>
<dbReference type="SUPFAM" id="SSF46689">
    <property type="entry name" value="Homeodomain-like"/>
    <property type="match status" value="1"/>
</dbReference>
<evidence type="ECO:0000256" key="1">
    <source>
        <dbReference type="ARBA" id="ARBA00009913"/>
    </source>
</evidence>
<evidence type="ECO:0000256" key="2">
    <source>
        <dbReference type="ARBA" id="ARBA00022908"/>
    </source>
</evidence>
<dbReference type="PROSITE" id="PS00398">
    <property type="entry name" value="RECOMBINASES_2"/>
    <property type="match status" value="1"/>
</dbReference>
<reference evidence="8" key="1">
    <citation type="submission" date="2016-04" db="EMBL/GenBank/DDBJ databases">
        <authorList>
            <person name="Evans L.H."/>
            <person name="Alamgir A."/>
            <person name="Owens N."/>
            <person name="Weber N.D."/>
            <person name="Virtaneva K."/>
            <person name="Barbian K."/>
            <person name="Babar A."/>
            <person name="Rosenke K."/>
        </authorList>
    </citation>
    <scope>NUCLEOTIDE SEQUENCE</scope>
    <source>
        <strain evidence="8">86-2</strain>
        <strain evidence="9">92-3</strain>
    </source>
</reference>
<dbReference type="EMBL" id="FLUA01000049">
    <property type="protein sequence ID" value="SBV66241.1"/>
    <property type="molecule type" value="Genomic_DNA"/>
</dbReference>
<dbReference type="InterPro" id="IPR050639">
    <property type="entry name" value="SSR_resolvase"/>
</dbReference>
<dbReference type="EMBL" id="FLUB01000020">
    <property type="protein sequence ID" value="SBV67776.1"/>
    <property type="molecule type" value="Genomic_DNA"/>
</dbReference>
<feature type="active site" description="O-(5'-phospho-DNA)-serine intermediate" evidence="5 6">
    <location>
        <position position="9"/>
    </location>
</feature>
<dbReference type="InterPro" id="IPR006120">
    <property type="entry name" value="Resolvase_HTH_dom"/>
</dbReference>
<dbReference type="InterPro" id="IPR006119">
    <property type="entry name" value="Resolv_N"/>
</dbReference>
<keyword evidence="4" id="KW-0233">DNA recombination</keyword>
<evidence type="ECO:0000259" key="7">
    <source>
        <dbReference type="PROSITE" id="PS51736"/>
    </source>
</evidence>
<dbReference type="Pfam" id="PF00239">
    <property type="entry name" value="Resolvase"/>
    <property type="match status" value="1"/>
</dbReference>
<dbReference type="InterPro" id="IPR006118">
    <property type="entry name" value="Recombinase_CS"/>
</dbReference>